<evidence type="ECO:0000313" key="3">
    <source>
        <dbReference type="EMBL" id="SKC67387.1"/>
    </source>
</evidence>
<dbReference type="STRING" id="123320.SAMN06309945_2506"/>
<feature type="domain" description="TipAS antibiotic-recognition" evidence="2">
    <location>
        <begin position="36"/>
        <end position="150"/>
    </location>
</feature>
<organism evidence="3 4">
    <name type="scientific">Okibacterium fritillariae</name>
    <dbReference type="NCBI Taxonomy" id="123320"/>
    <lineage>
        <taxon>Bacteria</taxon>
        <taxon>Bacillati</taxon>
        <taxon>Actinomycetota</taxon>
        <taxon>Actinomycetes</taxon>
        <taxon>Micrococcales</taxon>
        <taxon>Microbacteriaceae</taxon>
        <taxon>Okibacterium</taxon>
    </lineage>
</organism>
<accession>A0A1T5KUL3</accession>
<dbReference type="AlphaFoldDB" id="A0A1T5KUL3"/>
<dbReference type="OrthoDB" id="9809391at2"/>
<evidence type="ECO:0000313" key="4">
    <source>
        <dbReference type="Proteomes" id="UP000190857"/>
    </source>
</evidence>
<dbReference type="Pfam" id="PF07739">
    <property type="entry name" value="TipAS"/>
    <property type="match status" value="1"/>
</dbReference>
<evidence type="ECO:0000259" key="2">
    <source>
        <dbReference type="Pfam" id="PF07739"/>
    </source>
</evidence>
<sequence>MAENEEFDGVSGPVGSGGPGGFGGRGDSGFVDGVHRDEVERLWGAQAYADPAAWWRGLGEEGRRALQADTEALDETWQDAAARGIPVGGDEAQRLAGRHVRWLEVATEGHEVGAAYLTGLGDLYVADERFWPSYGDVAGAAFVRDALAVYAERNLR</sequence>
<name>A0A1T5KUL3_9MICO</name>
<protein>
    <submittedName>
        <fullName evidence="3">TipAS antibiotic-recognition domain-containing protein</fullName>
    </submittedName>
</protein>
<proteinExistence type="predicted"/>
<dbReference type="SUPFAM" id="SSF89082">
    <property type="entry name" value="Antibiotic binding domain of TipA-like multidrug resistance regulators"/>
    <property type="match status" value="1"/>
</dbReference>
<keyword evidence="4" id="KW-1185">Reference proteome</keyword>
<dbReference type="Proteomes" id="UP000190857">
    <property type="component" value="Unassembled WGS sequence"/>
</dbReference>
<gene>
    <name evidence="3" type="ORF">SAMN06309945_2506</name>
</gene>
<dbReference type="InterPro" id="IPR012925">
    <property type="entry name" value="TipAS_dom"/>
</dbReference>
<dbReference type="RefSeq" id="WP_159449534.1">
    <property type="nucleotide sequence ID" value="NZ_FUZP01000003.1"/>
</dbReference>
<feature type="region of interest" description="Disordered" evidence="1">
    <location>
        <begin position="1"/>
        <end position="29"/>
    </location>
</feature>
<feature type="compositionally biased region" description="Gly residues" evidence="1">
    <location>
        <begin position="12"/>
        <end position="27"/>
    </location>
</feature>
<dbReference type="Gene3D" id="1.10.490.50">
    <property type="entry name" value="Antibiotic binding domain of TipA-like multidrug resistance regulators"/>
    <property type="match status" value="1"/>
</dbReference>
<dbReference type="EMBL" id="FUZP01000003">
    <property type="protein sequence ID" value="SKC67387.1"/>
    <property type="molecule type" value="Genomic_DNA"/>
</dbReference>
<evidence type="ECO:0000256" key="1">
    <source>
        <dbReference type="SAM" id="MobiDB-lite"/>
    </source>
</evidence>
<reference evidence="3 4" key="1">
    <citation type="submission" date="2017-02" db="EMBL/GenBank/DDBJ databases">
        <authorList>
            <person name="Peterson S.W."/>
        </authorList>
    </citation>
    <scope>NUCLEOTIDE SEQUENCE [LARGE SCALE GENOMIC DNA]</scope>
    <source>
        <strain evidence="3 4">VKM Ac-2059</strain>
    </source>
</reference>
<dbReference type="InterPro" id="IPR036244">
    <property type="entry name" value="TipA-like_antibiotic-bd"/>
</dbReference>